<proteinExistence type="inferred from homology"/>
<gene>
    <name evidence="2" type="primary">nagC_4</name>
    <name evidence="2" type="ORF">LCB40_13330</name>
</gene>
<dbReference type="InterPro" id="IPR043129">
    <property type="entry name" value="ATPase_NBD"/>
</dbReference>
<dbReference type="EMBL" id="BMAY01000011">
    <property type="protein sequence ID" value="GFZ27453.1"/>
    <property type="molecule type" value="Genomic_DNA"/>
</dbReference>
<sequence length="298" mass="32216">MQYLALDIGGTNLKYALIDHSGNILEDFRTPTPQNKEDFLAAVDKIVEEYQSKINGFAFCAPGKIVGGTIDFGGALPFLDGVDFKERYQDLNIPVWGINDGKAGVLAESWRGSLKDCANCAAVVLGTGVGGGIIVNGQLIRGFHEQAGELSFMQTNYDTDLMHSMVGGNCSAVQLIEAVNQAEGNSDLNDGFAAFQAINAGEKQAVKLFTEFCDRIAILIINLQSVVDLEKISIGGGISAQDTVITGIREAVDRFYNSSDLIKMTFQQPEIVQAAFRNKANLYGALYNLLLQVNSEEL</sequence>
<protein>
    <submittedName>
        <fullName evidence="2">Transcriptional regulator / sugar kinase NagC</fullName>
    </submittedName>
</protein>
<dbReference type="CDD" id="cd24152">
    <property type="entry name" value="ASKHA_NBD_ROK-like"/>
    <property type="match status" value="1"/>
</dbReference>
<comment type="caution">
    <text evidence="2">The sequence shown here is derived from an EMBL/GenBank/DDBJ whole genome shotgun (WGS) entry which is preliminary data.</text>
</comment>
<dbReference type="AlphaFoldDB" id="A0A916QKC8"/>
<dbReference type="InterPro" id="IPR000600">
    <property type="entry name" value="ROK"/>
</dbReference>
<dbReference type="PANTHER" id="PTHR18964">
    <property type="entry name" value="ROK (REPRESSOR, ORF, KINASE) FAMILY"/>
    <property type="match status" value="1"/>
</dbReference>
<dbReference type="RefSeq" id="WP_212781141.1">
    <property type="nucleotide sequence ID" value="NZ_BMAY01000011.1"/>
</dbReference>
<keyword evidence="2" id="KW-0808">Transferase</keyword>
<dbReference type="GO" id="GO:0016301">
    <property type="term" value="F:kinase activity"/>
    <property type="evidence" value="ECO:0007669"/>
    <property type="project" value="UniProtKB-KW"/>
</dbReference>
<evidence type="ECO:0000256" key="1">
    <source>
        <dbReference type="ARBA" id="ARBA00006479"/>
    </source>
</evidence>
<evidence type="ECO:0000313" key="3">
    <source>
        <dbReference type="Proteomes" id="UP000677218"/>
    </source>
</evidence>
<reference evidence="2" key="1">
    <citation type="submission" date="2020-08" db="EMBL/GenBank/DDBJ databases">
        <title>Taxonomic study for Lactobacillus species isolated from hardwood bark.</title>
        <authorList>
            <person name="Tohno M."/>
            <person name="Tanizawa Y."/>
        </authorList>
    </citation>
    <scope>NUCLEOTIDE SEQUENCE</scope>
    <source>
        <strain evidence="2">B40</strain>
    </source>
</reference>
<comment type="similarity">
    <text evidence="1">Belongs to the ROK (NagC/XylR) family.</text>
</comment>
<dbReference type="PANTHER" id="PTHR18964:SF170">
    <property type="entry name" value="SUGAR KINASE"/>
    <property type="match status" value="1"/>
</dbReference>
<evidence type="ECO:0000313" key="2">
    <source>
        <dbReference type="EMBL" id="GFZ27453.1"/>
    </source>
</evidence>
<organism evidence="2 3">
    <name type="scientific">Lactobacillus corticis</name>
    <dbReference type="NCBI Taxonomy" id="2201249"/>
    <lineage>
        <taxon>Bacteria</taxon>
        <taxon>Bacillati</taxon>
        <taxon>Bacillota</taxon>
        <taxon>Bacilli</taxon>
        <taxon>Lactobacillales</taxon>
        <taxon>Lactobacillaceae</taxon>
        <taxon>Lactobacillus</taxon>
    </lineage>
</organism>
<dbReference type="Gene3D" id="3.30.420.40">
    <property type="match status" value="2"/>
</dbReference>
<keyword evidence="3" id="KW-1185">Reference proteome</keyword>
<dbReference type="SUPFAM" id="SSF53067">
    <property type="entry name" value="Actin-like ATPase domain"/>
    <property type="match status" value="1"/>
</dbReference>
<name>A0A916QKC8_9LACO</name>
<accession>A0A916QKC8</accession>
<keyword evidence="2" id="KW-0418">Kinase</keyword>
<dbReference type="Pfam" id="PF00480">
    <property type="entry name" value="ROK"/>
    <property type="match status" value="1"/>
</dbReference>
<dbReference type="Proteomes" id="UP000677218">
    <property type="component" value="Unassembled WGS sequence"/>
</dbReference>